<protein>
    <recommendedName>
        <fullName evidence="4">Adhesin domain-containing protein</fullName>
    </recommendedName>
</protein>
<evidence type="ECO:0000313" key="2">
    <source>
        <dbReference type="EMBL" id="WZN45789.1"/>
    </source>
</evidence>
<evidence type="ECO:0008006" key="4">
    <source>
        <dbReference type="Google" id="ProtNLM"/>
    </source>
</evidence>
<gene>
    <name evidence="2" type="ORF">WJU22_23095</name>
</gene>
<reference evidence="2 3" key="1">
    <citation type="submission" date="2024-03" db="EMBL/GenBank/DDBJ databases">
        <title>Chitinophaga caseinilytica sp. nov., a casein hydrolysing bacterium isolated from forest soil.</title>
        <authorList>
            <person name="Lee D.S."/>
            <person name="Han D.M."/>
            <person name="Baek J.H."/>
            <person name="Choi D.G."/>
            <person name="Jeon J.H."/>
            <person name="Jeon C.O."/>
        </authorList>
    </citation>
    <scope>NUCLEOTIDE SEQUENCE [LARGE SCALE GENOMIC DNA]</scope>
    <source>
        <strain evidence="2 3">KACC 19118</strain>
    </source>
</reference>
<dbReference type="RefSeq" id="WP_341840536.1">
    <property type="nucleotide sequence ID" value="NZ_CP149792.1"/>
</dbReference>
<keyword evidence="1" id="KW-0732">Signal</keyword>
<feature type="chain" id="PRO_5046449750" description="Adhesin domain-containing protein" evidence="1">
    <location>
        <begin position="20"/>
        <end position="355"/>
    </location>
</feature>
<accession>A0ABZ2Z0I5</accession>
<feature type="signal peptide" evidence="1">
    <location>
        <begin position="1"/>
        <end position="19"/>
    </location>
</feature>
<evidence type="ECO:0000256" key="1">
    <source>
        <dbReference type="SAM" id="SignalP"/>
    </source>
</evidence>
<organism evidence="2 3">
    <name type="scientific">Chitinophaga caseinilytica</name>
    <dbReference type="NCBI Taxonomy" id="2267521"/>
    <lineage>
        <taxon>Bacteria</taxon>
        <taxon>Pseudomonadati</taxon>
        <taxon>Bacteroidota</taxon>
        <taxon>Chitinophagia</taxon>
        <taxon>Chitinophagales</taxon>
        <taxon>Chitinophagaceae</taxon>
        <taxon>Chitinophaga</taxon>
    </lineage>
</organism>
<name>A0ABZ2Z0I5_9BACT</name>
<evidence type="ECO:0000313" key="3">
    <source>
        <dbReference type="Proteomes" id="UP001449657"/>
    </source>
</evidence>
<proteinExistence type="predicted"/>
<sequence length="355" mass="39170">MFSKSTILFLLLCPIFAFAAKGDEEHKVVIVKEFNVSANSSVNVNTKYGKVTVYIWDKPVCKTTITVTGFGKDKEQAQRMTETIDVRAMESGNSVNITASSNPGSRWFSNKKDNKDYVNIDIDVYVPSKLKAMNIDSNFGDVIARKLPFPSNLKVNYGFIDVAEAGNLFLSINYTNKARIGKTDVLTVQSNYSSLNCESASEVNITSNYSSHSFGNVSEMKVQSNYDEIKFKNIGTVVLRTNYTDVKMEGLGSSAIISANYGNVKIRKVDKNFKSLNADINYTDLKLGMQSGTPFRVRAEIKNGNFSADGFVFKHVSENRNKGNLSYSAITSNAGEASPLISVNGKHCDVKVEED</sequence>
<dbReference type="Proteomes" id="UP001449657">
    <property type="component" value="Chromosome"/>
</dbReference>
<keyword evidence="3" id="KW-1185">Reference proteome</keyword>
<dbReference type="EMBL" id="CP150096">
    <property type="protein sequence ID" value="WZN45789.1"/>
    <property type="molecule type" value="Genomic_DNA"/>
</dbReference>